<keyword evidence="2" id="KW-1185">Reference proteome</keyword>
<dbReference type="AlphaFoldDB" id="A0AAV0RLL5"/>
<dbReference type="EMBL" id="CAMGYJ010000011">
    <property type="protein sequence ID" value="CAI0558161.1"/>
    <property type="molecule type" value="Genomic_DNA"/>
</dbReference>
<gene>
    <name evidence="1" type="ORF">LITE_LOCUS48665</name>
</gene>
<name>A0AAV0RLL5_9ROSI</name>
<evidence type="ECO:0000313" key="2">
    <source>
        <dbReference type="Proteomes" id="UP001154282"/>
    </source>
</evidence>
<dbReference type="Proteomes" id="UP001154282">
    <property type="component" value="Unassembled WGS sequence"/>
</dbReference>
<accession>A0AAV0RLL5</accession>
<comment type="caution">
    <text evidence="1">The sequence shown here is derived from an EMBL/GenBank/DDBJ whole genome shotgun (WGS) entry which is preliminary data.</text>
</comment>
<reference evidence="1" key="1">
    <citation type="submission" date="2022-08" db="EMBL/GenBank/DDBJ databases">
        <authorList>
            <person name="Gutierrez-Valencia J."/>
        </authorList>
    </citation>
    <scope>NUCLEOTIDE SEQUENCE</scope>
</reference>
<protein>
    <submittedName>
        <fullName evidence="1">Uncharacterized protein</fullName>
    </submittedName>
</protein>
<evidence type="ECO:0000313" key="1">
    <source>
        <dbReference type="EMBL" id="CAI0558161.1"/>
    </source>
</evidence>
<organism evidence="1 2">
    <name type="scientific">Linum tenue</name>
    <dbReference type="NCBI Taxonomy" id="586396"/>
    <lineage>
        <taxon>Eukaryota</taxon>
        <taxon>Viridiplantae</taxon>
        <taxon>Streptophyta</taxon>
        <taxon>Embryophyta</taxon>
        <taxon>Tracheophyta</taxon>
        <taxon>Spermatophyta</taxon>
        <taxon>Magnoliopsida</taxon>
        <taxon>eudicotyledons</taxon>
        <taxon>Gunneridae</taxon>
        <taxon>Pentapetalae</taxon>
        <taxon>rosids</taxon>
        <taxon>fabids</taxon>
        <taxon>Malpighiales</taxon>
        <taxon>Linaceae</taxon>
        <taxon>Linum</taxon>
    </lineage>
</organism>
<proteinExistence type="predicted"/>
<sequence length="140" mass="15729">MFAAYYGLEIVNFEMLLVLNMKKMFHCIGNWLFKLLIVHFVGLHAESRRHCIQIFARSLPDKEHIGVRPFGSEEQKHAVLPYIFPKGRNRQGTGEGFQGIKRCASQYNAGGKPRRCAEENGGATVAKGTAKCGETGAYYF</sequence>